<proteinExistence type="predicted"/>
<reference evidence="2" key="1">
    <citation type="submission" date="2022-08" db="EMBL/GenBank/DDBJ databases">
        <authorList>
            <person name="Gutierrez-Valencia J."/>
        </authorList>
    </citation>
    <scope>NUCLEOTIDE SEQUENCE</scope>
</reference>
<dbReference type="Proteomes" id="UP001154282">
    <property type="component" value="Unassembled WGS sequence"/>
</dbReference>
<feature type="region of interest" description="Disordered" evidence="1">
    <location>
        <begin position="175"/>
        <end position="210"/>
    </location>
</feature>
<dbReference type="EMBL" id="CAMGYJ010000002">
    <property type="protein sequence ID" value="CAI0388014.1"/>
    <property type="molecule type" value="Genomic_DNA"/>
</dbReference>
<comment type="caution">
    <text evidence="2">The sequence shown here is derived from an EMBL/GenBank/DDBJ whole genome shotgun (WGS) entry which is preliminary data.</text>
</comment>
<protein>
    <submittedName>
        <fullName evidence="2">Uncharacterized protein</fullName>
    </submittedName>
</protein>
<gene>
    <name evidence="2" type="ORF">LITE_LOCUS5694</name>
</gene>
<keyword evidence="3" id="KW-1185">Reference proteome</keyword>
<evidence type="ECO:0000313" key="2">
    <source>
        <dbReference type="EMBL" id="CAI0388014.1"/>
    </source>
</evidence>
<evidence type="ECO:0000256" key="1">
    <source>
        <dbReference type="SAM" id="MobiDB-lite"/>
    </source>
</evidence>
<name>A0AAV0HUB6_9ROSI</name>
<dbReference type="PANTHER" id="PTHR35510">
    <property type="entry name" value="DBH-LIKE MONOOXYGENASE"/>
    <property type="match status" value="1"/>
</dbReference>
<sequence>MARECGYKRKGIDLDFARDDFSDFSLSAPALKIRRLAAESLPPIMEEEGAEVVPAMYEADSPMVSMEETVPPLPSAETENLERALVVYKPANVQRPYYSPSSLSVVALNSGILSGFTRDQFLRSEMRPVQEDEAEAGGSYKTAANGGGCRAVVPWVASSQHSFGNQMRDFQAEAPASMEADETGVASMDVEESNGHGSIDQGRHFGSIGGDGGLHQWQQHCFIPELPPSNQTPVTCLR</sequence>
<dbReference type="AlphaFoldDB" id="A0AAV0HUB6"/>
<organism evidence="2 3">
    <name type="scientific">Linum tenue</name>
    <dbReference type="NCBI Taxonomy" id="586396"/>
    <lineage>
        <taxon>Eukaryota</taxon>
        <taxon>Viridiplantae</taxon>
        <taxon>Streptophyta</taxon>
        <taxon>Embryophyta</taxon>
        <taxon>Tracheophyta</taxon>
        <taxon>Spermatophyta</taxon>
        <taxon>Magnoliopsida</taxon>
        <taxon>eudicotyledons</taxon>
        <taxon>Gunneridae</taxon>
        <taxon>Pentapetalae</taxon>
        <taxon>rosids</taxon>
        <taxon>fabids</taxon>
        <taxon>Malpighiales</taxon>
        <taxon>Linaceae</taxon>
        <taxon>Linum</taxon>
    </lineage>
</organism>
<evidence type="ECO:0000313" key="3">
    <source>
        <dbReference type="Proteomes" id="UP001154282"/>
    </source>
</evidence>
<accession>A0AAV0HUB6</accession>
<dbReference type="PANTHER" id="PTHR35510:SF1">
    <property type="entry name" value="DBH-LIKE MONOOXYGENASE"/>
    <property type="match status" value="1"/>
</dbReference>